<dbReference type="EMBL" id="LNYY01000019">
    <property type="protein sequence ID" value="KTD68645.1"/>
    <property type="molecule type" value="Genomic_DNA"/>
</dbReference>
<dbReference type="RefSeq" id="WP_058510719.1">
    <property type="nucleotide sequence ID" value="NZ_LNYY01000019.1"/>
</dbReference>
<dbReference type="Proteomes" id="UP000054926">
    <property type="component" value="Unassembled WGS sequence"/>
</dbReference>
<proteinExistence type="predicted"/>
<keyword evidence="3" id="KW-1185">Reference proteome</keyword>
<protein>
    <submittedName>
        <fullName evidence="2">Uncharacterized protein</fullName>
    </submittedName>
</protein>
<sequence length="185" mass="20998">MVQGREARRMVWMDILRQEIAVKEKAKAEASSQKALKDALEKDGDPSLAERLLHIELDQRLEALSLAIERNHLKNVKTIYENLNLPGTISTLKLDIKMVNSALNKGNCEIARLVLSLLLHSRNTEDEKQQMKSLFETKYVIQKSLFLFFTPFTELHKDVRGLIAGQLKAVCQTAEHLSGFVSKIV</sequence>
<feature type="coiled-coil region" evidence="1">
    <location>
        <begin position="13"/>
        <end position="43"/>
    </location>
</feature>
<organism evidence="2 3">
    <name type="scientific">Legionella steelei</name>
    <dbReference type="NCBI Taxonomy" id="947033"/>
    <lineage>
        <taxon>Bacteria</taxon>
        <taxon>Pseudomonadati</taxon>
        <taxon>Pseudomonadota</taxon>
        <taxon>Gammaproteobacteria</taxon>
        <taxon>Legionellales</taxon>
        <taxon>Legionellaceae</taxon>
        <taxon>Legionella</taxon>
    </lineage>
</organism>
<evidence type="ECO:0000256" key="1">
    <source>
        <dbReference type="SAM" id="Coils"/>
    </source>
</evidence>
<evidence type="ECO:0000313" key="3">
    <source>
        <dbReference type="Proteomes" id="UP000054926"/>
    </source>
</evidence>
<reference evidence="2 3" key="1">
    <citation type="submission" date="2015-11" db="EMBL/GenBank/DDBJ databases">
        <title>Genomic analysis of 38 Legionella species identifies large and diverse effector repertoires.</title>
        <authorList>
            <person name="Burstein D."/>
            <person name="Amaro F."/>
            <person name="Zusman T."/>
            <person name="Lifshitz Z."/>
            <person name="Cohen O."/>
            <person name="Gilbert J.A."/>
            <person name="Pupko T."/>
            <person name="Shuman H.A."/>
            <person name="Segal G."/>
        </authorList>
    </citation>
    <scope>NUCLEOTIDE SEQUENCE [LARGE SCALE GENOMIC DNA]</scope>
    <source>
        <strain evidence="2 3">IMVS3376</strain>
    </source>
</reference>
<dbReference type="AlphaFoldDB" id="A0A0W0ZHK0"/>
<comment type="caution">
    <text evidence="2">The sequence shown here is derived from an EMBL/GenBank/DDBJ whole genome shotgun (WGS) entry which is preliminary data.</text>
</comment>
<name>A0A0W0ZHK0_9GAMM</name>
<accession>A0A0W0ZHK0</accession>
<gene>
    <name evidence="2" type="ORF">Lste_1803</name>
</gene>
<dbReference type="PATRIC" id="fig|947033.5.peg.1905"/>
<keyword evidence="1" id="KW-0175">Coiled coil</keyword>
<evidence type="ECO:0000313" key="2">
    <source>
        <dbReference type="EMBL" id="KTD68645.1"/>
    </source>
</evidence>